<organism evidence="2 3">
    <name type="scientific">Rubripirellula tenax</name>
    <dbReference type="NCBI Taxonomy" id="2528015"/>
    <lineage>
        <taxon>Bacteria</taxon>
        <taxon>Pseudomonadati</taxon>
        <taxon>Planctomycetota</taxon>
        <taxon>Planctomycetia</taxon>
        <taxon>Pirellulales</taxon>
        <taxon>Pirellulaceae</taxon>
        <taxon>Rubripirellula</taxon>
    </lineage>
</organism>
<feature type="region of interest" description="Disordered" evidence="1">
    <location>
        <begin position="38"/>
        <end position="64"/>
    </location>
</feature>
<dbReference type="EMBL" id="SJPW01000024">
    <property type="protein sequence ID" value="TWU42926.1"/>
    <property type="molecule type" value="Genomic_DNA"/>
</dbReference>
<keyword evidence="3" id="KW-1185">Reference proteome</keyword>
<evidence type="ECO:0000256" key="1">
    <source>
        <dbReference type="SAM" id="MobiDB-lite"/>
    </source>
</evidence>
<evidence type="ECO:0000313" key="2">
    <source>
        <dbReference type="EMBL" id="TWU42926.1"/>
    </source>
</evidence>
<gene>
    <name evidence="2" type="ORF">Poly51_63540</name>
</gene>
<protein>
    <submittedName>
        <fullName evidence="2">Uncharacterized protein</fullName>
    </submittedName>
</protein>
<evidence type="ECO:0000313" key="3">
    <source>
        <dbReference type="Proteomes" id="UP000318288"/>
    </source>
</evidence>
<accession>A0A5C6E612</accession>
<name>A0A5C6E612_9BACT</name>
<reference evidence="2 3" key="1">
    <citation type="submission" date="2019-02" db="EMBL/GenBank/DDBJ databases">
        <title>Deep-cultivation of Planctomycetes and their phenomic and genomic characterization uncovers novel biology.</title>
        <authorList>
            <person name="Wiegand S."/>
            <person name="Jogler M."/>
            <person name="Boedeker C."/>
            <person name="Pinto D."/>
            <person name="Vollmers J."/>
            <person name="Rivas-Marin E."/>
            <person name="Kohn T."/>
            <person name="Peeters S.H."/>
            <person name="Heuer A."/>
            <person name="Rast P."/>
            <person name="Oberbeckmann S."/>
            <person name="Bunk B."/>
            <person name="Jeske O."/>
            <person name="Meyerdierks A."/>
            <person name="Storesund J.E."/>
            <person name="Kallscheuer N."/>
            <person name="Luecker S."/>
            <person name="Lage O.M."/>
            <person name="Pohl T."/>
            <person name="Merkel B.J."/>
            <person name="Hornburger P."/>
            <person name="Mueller R.-W."/>
            <person name="Bruemmer F."/>
            <person name="Labrenz M."/>
            <person name="Spormann A.M."/>
            <person name="Op Den Camp H."/>
            <person name="Overmann J."/>
            <person name="Amann R."/>
            <person name="Jetten M.S.M."/>
            <person name="Mascher T."/>
            <person name="Medema M.H."/>
            <person name="Devos D.P."/>
            <person name="Kaster A.-K."/>
            <person name="Ovreas L."/>
            <person name="Rohde M."/>
            <person name="Galperin M.Y."/>
            <person name="Jogler C."/>
        </authorList>
    </citation>
    <scope>NUCLEOTIDE SEQUENCE [LARGE SCALE GENOMIC DNA]</scope>
    <source>
        <strain evidence="2 3">Poly51</strain>
    </source>
</reference>
<proteinExistence type="predicted"/>
<comment type="caution">
    <text evidence="2">The sequence shown here is derived from an EMBL/GenBank/DDBJ whole genome shotgun (WGS) entry which is preliminary data.</text>
</comment>
<sequence>MRAVDDAYIVNTAESRTFTSVHLAVLVYGGNESRLNATFKQKSDQTRNHRAQFGKRYPSPRTDG</sequence>
<dbReference type="Proteomes" id="UP000318288">
    <property type="component" value="Unassembled WGS sequence"/>
</dbReference>
<dbReference type="AlphaFoldDB" id="A0A5C6E612"/>